<evidence type="ECO:0000313" key="2">
    <source>
        <dbReference type="EMBL" id="EFA04883.1"/>
    </source>
</evidence>
<dbReference type="HOGENOM" id="CLU_002461_0_0_1"/>
<feature type="region of interest" description="Disordered" evidence="1">
    <location>
        <begin position="931"/>
        <end position="1000"/>
    </location>
</feature>
<dbReference type="PANTHER" id="PTHR40552">
    <property type="entry name" value="AT05186P-RELATED"/>
    <property type="match status" value="1"/>
</dbReference>
<accession>D2A3U7</accession>
<dbReference type="SUPFAM" id="SSF54001">
    <property type="entry name" value="Cysteine proteinases"/>
    <property type="match status" value="1"/>
</dbReference>
<evidence type="ECO:0000256" key="1">
    <source>
        <dbReference type="SAM" id="MobiDB-lite"/>
    </source>
</evidence>
<dbReference type="KEGG" id="tca:103313436"/>
<dbReference type="PANTHER" id="PTHR40552:SF6">
    <property type="entry name" value="FI09606P-RELATED"/>
    <property type="match status" value="1"/>
</dbReference>
<protein>
    <submittedName>
        <fullName evidence="2">Uncharacterized protein</fullName>
    </submittedName>
</protein>
<reference evidence="2 3" key="1">
    <citation type="journal article" date="2008" name="Nature">
        <title>The genome of the model beetle and pest Tribolium castaneum.</title>
        <authorList>
            <consortium name="Tribolium Genome Sequencing Consortium"/>
            <person name="Richards S."/>
            <person name="Gibbs R.A."/>
            <person name="Weinstock G.M."/>
            <person name="Brown S.J."/>
            <person name="Denell R."/>
            <person name="Beeman R.W."/>
            <person name="Gibbs R."/>
            <person name="Beeman R.W."/>
            <person name="Brown S.J."/>
            <person name="Bucher G."/>
            <person name="Friedrich M."/>
            <person name="Grimmelikhuijzen C.J."/>
            <person name="Klingler M."/>
            <person name="Lorenzen M."/>
            <person name="Richards S."/>
            <person name="Roth S."/>
            <person name="Schroder R."/>
            <person name="Tautz D."/>
            <person name="Zdobnov E.M."/>
            <person name="Muzny D."/>
            <person name="Gibbs R.A."/>
            <person name="Weinstock G.M."/>
            <person name="Attaway T."/>
            <person name="Bell S."/>
            <person name="Buhay C.J."/>
            <person name="Chandrabose M.N."/>
            <person name="Chavez D."/>
            <person name="Clerk-Blankenburg K.P."/>
            <person name="Cree A."/>
            <person name="Dao M."/>
            <person name="Davis C."/>
            <person name="Chacko J."/>
            <person name="Dinh H."/>
            <person name="Dugan-Rocha S."/>
            <person name="Fowler G."/>
            <person name="Garner T.T."/>
            <person name="Garnes J."/>
            <person name="Gnirke A."/>
            <person name="Hawes A."/>
            <person name="Hernandez J."/>
            <person name="Hines S."/>
            <person name="Holder M."/>
            <person name="Hume J."/>
            <person name="Jhangiani S.N."/>
            <person name="Joshi V."/>
            <person name="Khan Z.M."/>
            <person name="Jackson L."/>
            <person name="Kovar C."/>
            <person name="Kowis A."/>
            <person name="Lee S."/>
            <person name="Lewis L.R."/>
            <person name="Margolis J."/>
            <person name="Morgan M."/>
            <person name="Nazareth L.V."/>
            <person name="Nguyen N."/>
            <person name="Okwuonu G."/>
            <person name="Parker D."/>
            <person name="Richards S."/>
            <person name="Ruiz S.J."/>
            <person name="Santibanez J."/>
            <person name="Savard J."/>
            <person name="Scherer S.E."/>
            <person name="Schneider B."/>
            <person name="Sodergren E."/>
            <person name="Tautz D."/>
            <person name="Vattahil S."/>
            <person name="Villasana D."/>
            <person name="White C.S."/>
            <person name="Wright R."/>
            <person name="Park Y."/>
            <person name="Beeman R.W."/>
            <person name="Lord J."/>
            <person name="Oppert B."/>
            <person name="Lorenzen M."/>
            <person name="Brown S."/>
            <person name="Wang L."/>
            <person name="Savard J."/>
            <person name="Tautz D."/>
            <person name="Richards S."/>
            <person name="Weinstock G."/>
            <person name="Gibbs R.A."/>
            <person name="Liu Y."/>
            <person name="Worley K."/>
            <person name="Weinstock G."/>
            <person name="Elsik C.G."/>
            <person name="Reese J.T."/>
            <person name="Elhaik E."/>
            <person name="Landan G."/>
            <person name="Graur D."/>
            <person name="Arensburger P."/>
            <person name="Atkinson P."/>
            <person name="Beeman R.W."/>
            <person name="Beidler J."/>
            <person name="Brown S.J."/>
            <person name="Demuth J.P."/>
            <person name="Drury D.W."/>
            <person name="Du Y.Z."/>
            <person name="Fujiwara H."/>
            <person name="Lorenzen M."/>
            <person name="Maselli V."/>
            <person name="Osanai M."/>
            <person name="Park Y."/>
            <person name="Robertson H.M."/>
            <person name="Tu Z."/>
            <person name="Wang J.J."/>
            <person name="Wang S."/>
            <person name="Richards S."/>
            <person name="Song H."/>
            <person name="Zhang L."/>
            <person name="Sodergren E."/>
            <person name="Werner D."/>
            <person name="Stanke M."/>
            <person name="Morgenstern B."/>
            <person name="Solovyev V."/>
            <person name="Kosarev P."/>
            <person name="Brown G."/>
            <person name="Chen H.C."/>
            <person name="Ermolaeva O."/>
            <person name="Hlavina W."/>
            <person name="Kapustin Y."/>
            <person name="Kiryutin B."/>
            <person name="Kitts P."/>
            <person name="Maglott D."/>
            <person name="Pruitt K."/>
            <person name="Sapojnikov V."/>
            <person name="Souvorov A."/>
            <person name="Mackey A.J."/>
            <person name="Waterhouse R.M."/>
            <person name="Wyder S."/>
            <person name="Zdobnov E.M."/>
            <person name="Zdobnov E.M."/>
            <person name="Wyder S."/>
            <person name="Kriventseva E.V."/>
            <person name="Kadowaki T."/>
            <person name="Bork P."/>
            <person name="Aranda M."/>
            <person name="Bao R."/>
            <person name="Beermann A."/>
            <person name="Berns N."/>
            <person name="Bolognesi R."/>
            <person name="Bonneton F."/>
            <person name="Bopp D."/>
            <person name="Brown S.J."/>
            <person name="Bucher G."/>
            <person name="Butts T."/>
            <person name="Chaumot A."/>
            <person name="Denell R.E."/>
            <person name="Ferrier D.E."/>
            <person name="Friedrich M."/>
            <person name="Gordon C.M."/>
            <person name="Jindra M."/>
            <person name="Klingler M."/>
            <person name="Lan Q."/>
            <person name="Lattorff H.M."/>
            <person name="Laudet V."/>
            <person name="von Levetsow C."/>
            <person name="Liu Z."/>
            <person name="Lutz R."/>
            <person name="Lynch J.A."/>
            <person name="da Fonseca R.N."/>
            <person name="Posnien N."/>
            <person name="Reuter R."/>
            <person name="Roth S."/>
            <person name="Savard J."/>
            <person name="Schinko J.B."/>
            <person name="Schmitt C."/>
            <person name="Schoppmeier M."/>
            <person name="Schroder R."/>
            <person name="Shippy T.D."/>
            <person name="Simonnet F."/>
            <person name="Marques-Souza H."/>
            <person name="Tautz D."/>
            <person name="Tomoyasu Y."/>
            <person name="Trauner J."/>
            <person name="Van der Zee M."/>
            <person name="Vervoort M."/>
            <person name="Wittkopp N."/>
            <person name="Wimmer E.A."/>
            <person name="Yang X."/>
            <person name="Jones A.K."/>
            <person name="Sattelle D.B."/>
            <person name="Ebert P.R."/>
            <person name="Nelson D."/>
            <person name="Scott J.G."/>
            <person name="Beeman R.W."/>
            <person name="Muthukrishnan S."/>
            <person name="Kramer K.J."/>
            <person name="Arakane Y."/>
            <person name="Beeman R.W."/>
            <person name="Zhu Q."/>
            <person name="Hogenkamp D."/>
            <person name="Dixit R."/>
            <person name="Oppert B."/>
            <person name="Jiang H."/>
            <person name="Zou Z."/>
            <person name="Marshall J."/>
            <person name="Elpidina E."/>
            <person name="Vinokurov K."/>
            <person name="Oppert C."/>
            <person name="Zou Z."/>
            <person name="Evans J."/>
            <person name="Lu Z."/>
            <person name="Zhao P."/>
            <person name="Sumathipala N."/>
            <person name="Altincicek B."/>
            <person name="Vilcinskas A."/>
            <person name="Williams M."/>
            <person name="Hultmark D."/>
            <person name="Hetru C."/>
            <person name="Jiang H."/>
            <person name="Grimmelikhuijzen C.J."/>
            <person name="Hauser F."/>
            <person name="Cazzamali G."/>
            <person name="Williamson M."/>
            <person name="Park Y."/>
            <person name="Li B."/>
            <person name="Tanaka Y."/>
            <person name="Predel R."/>
            <person name="Neupert S."/>
            <person name="Schachtner J."/>
            <person name="Verleyen P."/>
            <person name="Raible F."/>
            <person name="Bork P."/>
            <person name="Friedrich M."/>
            <person name="Walden K.K."/>
            <person name="Robertson H.M."/>
            <person name="Angeli S."/>
            <person name="Foret S."/>
            <person name="Bucher G."/>
            <person name="Schuetz S."/>
            <person name="Maleszka R."/>
            <person name="Wimmer E.A."/>
            <person name="Beeman R.W."/>
            <person name="Lorenzen M."/>
            <person name="Tomoyasu Y."/>
            <person name="Miller S.C."/>
            <person name="Grossmann D."/>
            <person name="Bucher G."/>
        </authorList>
    </citation>
    <scope>NUCLEOTIDE SEQUENCE [LARGE SCALE GENOMIC DNA]</scope>
    <source>
        <strain evidence="2 3">Georgia GA2</strain>
    </source>
</reference>
<keyword evidence="3" id="KW-1185">Reference proteome</keyword>
<dbReference type="Proteomes" id="UP000007266">
    <property type="component" value="Linkage group 6"/>
</dbReference>
<sequence>MQRKTQKGAVTAKPPSAALTNDWKGLEKQVMICSGSFSQAHKRYKGHNQQSAATCIVACVFSALKPMNTWTREVLDEILEVGTDLHLKSRQVSENRCLDHMEPPKIYKYFYLGNNKVSTRVGINVVAERVPRDTTMLQKIEAMLYRFFLTNVSGIVGCQHTYFAIWKHGRHFFIFDSTEHNHLGGKWDGLPGLGYCYCIRVPTTRLLADIILKNSPLKPINKFIIYPCILEKVVKVNTTPPETVDGGTPAPPETPKPRLKTTRITKIAEPKVEEIKVEELGGEVEPKKSISKSRIPPERPKLESTTHFTKLPVGTTGILRASTHQRDPRFTRNNGAQAMANAMAALTMLRQYKSKQWIRKILDDILKLGEVIHHESKSLPKGQIVDKITLNDKEYSPKIDKYGCVGRLTSDDDKIFNLEQAVTNVLIDTDCCILIGPNIVALWRENGRYYMFDPDERTPIGSTIKPGDPPGVACVTWFNKPSDLVALYLSNVPKNTLKDRFLICKVKIKDYVQVPEDWYNFKALKYNKWILRGNFSQQDRRFPPESRNAQCTANATMALTYKELKEEKEWDDRTVDQVLLSGDEFYHGSVAHLQETGRFKHKYLMVDEVKRDFDVENKKVNLEIDDCLVNGIINAKSDTGIPNLKRGFEQFFTDSDGGIVTANLQSMAVWKRDGTYYYYDSHSRDDKGVVCGFGTACILRLLTIEDLANALMTNLGADRQNFYNISRVVVKLMDITEDGVVKPPLNYYELVNEFVAILRANINERDKKFTINSGKQTVPMCLAALAFNTLTPSFDWTKEDVDQILTFGDKLYTSTMEEMYSGETLEGEGDEVTSSNVKKEVQIGSNLLAFELEDVSSGNFEDNLKEALESLSLRVGEEGNEVFQSILESPMMTVSLWRDENLIYLFDSKPRDERGQIYGKDEWSAKVVVAGEGQDEEEGEEGEAEDEAKDTWGDEGGKDEMGGGDNLGEPEDDENLDEDEEDEAEGDDVPPLEKKGSDFWRTKEQEGKACVLRFSRIDDLVQHLLDNSPPNKRSELEFTLKSVKVVNTPIVHEIFDPEVEDKTDEIAGDWNEFKEFDRGKWILRSVRNLRDGLFPVCNRGKQSLPMCLVSLAFASLFALEKFTQEVVDNILSYGDRLYTVVRKLRAKELKESLELSDDEIEQILKDSKFELRDYPKRICMGEKLAIWEGSFEVIVGDITSKEPESVPNVTSGLETFFGEHQFGILACKDHPVGVWKTDDVFYMFDPHANGPSGVKTPVGVSCITRFVNLEDLTRTYTQNLPKYGNNFFEIHSFTFTHDKCVRERHPEEKEEKVPKIGGFNPVMAGKSILRGDVKLDCTKFDRGVHIHSAAIAYVALALSLSKDPETWTKIIIREILTVGEELHNDSVDRLEGKFDPWKDRLGVRQVKTDFSIGRLKVNCALRFTEQKGIVDIKNAKTPNLRQGMERFFEENSHGILVVDKFILPVWEQMKGDEVSIFMFDPNSRGATGLPSQGGNACIMKFCNSKVASDHIKACMMDIDKARAEFVIIPIEIVVGSARTKRKAVCPPQKKTIKTPVVHPKTIKTPVVRSTQKTLQESQKQLLPTKVKPVCPDKETLQQVQKELRRAAEEERRKAEAKRCYALGRSEMYQINDDTAIIRATRPVQAERDLPVNVAALVLMRIASDLSKWTYKQMEVVIETGYQLYVDSYNAYKPTTSKLLLPHVLRRVLLRELEVKIDIRRPVDCGPFTKKNVMAQVSHFFTSTNFFFLNYEEFLISLYFKSGYYFMFDPYSRDLNGNKCEKGSAVLMRFGSLEGLVEKILRNLGPEEGPVGHFALIVAGILSVERLTK</sequence>
<dbReference type="eggNOG" id="ENOG502SERE">
    <property type="taxonomic scope" value="Eukaryota"/>
</dbReference>
<organism evidence="2 3">
    <name type="scientific">Tribolium castaneum</name>
    <name type="common">Red flour beetle</name>
    <dbReference type="NCBI Taxonomy" id="7070"/>
    <lineage>
        <taxon>Eukaryota</taxon>
        <taxon>Metazoa</taxon>
        <taxon>Ecdysozoa</taxon>
        <taxon>Arthropoda</taxon>
        <taxon>Hexapoda</taxon>
        <taxon>Insecta</taxon>
        <taxon>Pterygota</taxon>
        <taxon>Neoptera</taxon>
        <taxon>Endopterygota</taxon>
        <taxon>Coleoptera</taxon>
        <taxon>Polyphaga</taxon>
        <taxon>Cucujiformia</taxon>
        <taxon>Tenebrionidae</taxon>
        <taxon>Tenebrionidae incertae sedis</taxon>
        <taxon>Tribolium</taxon>
    </lineage>
</organism>
<gene>
    <name evidence="2" type="primary">AUGUSTUS-3.0.2_14944</name>
    <name evidence="2" type="ORF">TcasGA2_TC014944</name>
</gene>
<feature type="compositionally biased region" description="Basic and acidic residues" evidence="1">
    <location>
        <begin position="949"/>
        <end position="961"/>
    </location>
</feature>
<dbReference type="PhylomeDB" id="D2A3U7"/>
<dbReference type="Gene3D" id="3.90.70.120">
    <property type="match status" value="6"/>
</dbReference>
<proteinExistence type="predicted"/>
<dbReference type="InParanoid" id="D2A3U7"/>
<feature type="compositionally biased region" description="Acidic residues" evidence="1">
    <location>
        <begin position="933"/>
        <end position="948"/>
    </location>
</feature>
<feature type="compositionally biased region" description="Basic and acidic residues" evidence="1">
    <location>
        <begin position="991"/>
        <end position="1000"/>
    </location>
</feature>
<dbReference type="InterPro" id="IPR038765">
    <property type="entry name" value="Papain-like_cys_pep_sf"/>
</dbReference>
<name>D2A3U7_TRICA</name>
<dbReference type="OrthoDB" id="7916681at2759"/>
<evidence type="ECO:0000313" key="3">
    <source>
        <dbReference type="Proteomes" id="UP000007266"/>
    </source>
</evidence>
<dbReference type="OMA" id="GDAYYNW"/>
<reference evidence="2 3" key="2">
    <citation type="journal article" date="2010" name="Nucleic Acids Res.">
        <title>BeetleBase in 2010: revisions to provide comprehensive genomic information for Tribolium castaneum.</title>
        <authorList>
            <person name="Kim H.S."/>
            <person name="Murphy T."/>
            <person name="Xia J."/>
            <person name="Caragea D."/>
            <person name="Park Y."/>
            <person name="Beeman R.W."/>
            <person name="Lorenzen M.D."/>
            <person name="Butcher S."/>
            <person name="Manak J.R."/>
            <person name="Brown S.J."/>
        </authorList>
    </citation>
    <scope>GENOME REANNOTATION</scope>
    <source>
        <strain evidence="2 3">Georgia GA2</strain>
    </source>
</reference>
<feature type="compositionally biased region" description="Acidic residues" evidence="1">
    <location>
        <begin position="968"/>
        <end position="990"/>
    </location>
</feature>
<dbReference type="EMBL" id="KQ971348">
    <property type="protein sequence ID" value="EFA04883.1"/>
    <property type="molecule type" value="Genomic_DNA"/>
</dbReference>